<dbReference type="InterPro" id="IPR012669">
    <property type="entry name" value="Pectate_lyase"/>
</dbReference>
<keyword evidence="2" id="KW-1185">Reference proteome</keyword>
<dbReference type="Gene3D" id="1.50.10.20">
    <property type="match status" value="1"/>
</dbReference>
<dbReference type="GO" id="GO:0016829">
    <property type="term" value="F:lyase activity"/>
    <property type="evidence" value="ECO:0007669"/>
    <property type="project" value="UniProtKB-KW"/>
</dbReference>
<dbReference type="RefSeq" id="WP_044648774.1">
    <property type="nucleotide sequence ID" value="NZ_JTHP01000078.1"/>
</dbReference>
<dbReference type="SUPFAM" id="SSF81853">
    <property type="entry name" value="Family 10 polysaccharide lyase"/>
    <property type="match status" value="1"/>
</dbReference>
<dbReference type="Pfam" id="PF09492">
    <property type="entry name" value="Pec_lyase"/>
    <property type="match status" value="1"/>
</dbReference>
<sequence>MRFNVKESVKWIALSGMAITVTTGLINPSWAAAEQDSADAGVNVTQAVYGDTAIYKNAVVPLASVSADSLLDKYRDFSKFSTGDVSKDTKLALNIVSWQLPHGGFFKAMEKNYKSKWDGKAARSTWKSKDGVELGTFDNEATTTEIRFLADVYKKTKNKDIKNSVQKAVDFVLTSQYSSGGWPQVYPKRGNYSDAVTYNDDAMVKVMVLADDIVNKKQPFDSDILDNTYRSRLQQALNKGVQYTIKSQIVNNGTPTIWGAQHDPVTYASVEARAFELPSKTTTESVGITAFLMSQPQTAEVKKAAQSALKWFDTNRIDGIKYNRQGPEFFQKDASSVMWYRFYNVEDNKYFFSDRDGKKYTDIMKISEERRLGYAWAGSQAKSLLNAASESGYYKLSKPLPK</sequence>
<dbReference type="OrthoDB" id="9804686at2"/>
<reference evidence="1 2" key="1">
    <citation type="submission" date="2014-11" db="EMBL/GenBank/DDBJ databases">
        <title>Draft Genome Sequences of Paenibacillus polymyxa NRRL B-30509 and Paenibacillus terrae NRRL B-30644, Strains from a Poultry Environment that Produce Tridecaptin A and Paenicidins.</title>
        <authorList>
            <person name="van Belkum M.J."/>
            <person name="Lohans C.T."/>
            <person name="Vederas J.C."/>
        </authorList>
    </citation>
    <scope>NUCLEOTIDE SEQUENCE [LARGE SCALE GENOMIC DNA]</scope>
    <source>
        <strain evidence="1 2">NRRL B-30644</strain>
    </source>
</reference>
<proteinExistence type="predicted"/>
<dbReference type="PATRIC" id="fig|159743.3.peg.5694"/>
<gene>
    <name evidence="1" type="ORF">QD47_25665</name>
</gene>
<accession>A0A0D7WUQ3</accession>
<name>A0A0D7WUQ3_9BACL</name>
<evidence type="ECO:0000313" key="1">
    <source>
        <dbReference type="EMBL" id="KJD42890.1"/>
    </source>
</evidence>
<comment type="caution">
    <text evidence="1">The sequence shown here is derived from an EMBL/GenBank/DDBJ whole genome shotgun (WGS) entry which is preliminary data.</text>
</comment>
<dbReference type="EMBL" id="JTHP01000078">
    <property type="protein sequence ID" value="KJD42890.1"/>
    <property type="molecule type" value="Genomic_DNA"/>
</dbReference>
<dbReference type="NCBIfam" id="TIGR02474">
    <property type="entry name" value="pec_lyase"/>
    <property type="match status" value="1"/>
</dbReference>
<protein>
    <submittedName>
        <fullName evidence="1">Pectate lyase</fullName>
    </submittedName>
</protein>
<keyword evidence="1" id="KW-0456">Lyase</keyword>
<organism evidence="1 2">
    <name type="scientific">Paenibacillus terrae</name>
    <dbReference type="NCBI Taxonomy" id="159743"/>
    <lineage>
        <taxon>Bacteria</taxon>
        <taxon>Bacillati</taxon>
        <taxon>Bacillota</taxon>
        <taxon>Bacilli</taxon>
        <taxon>Bacillales</taxon>
        <taxon>Paenibacillaceae</taxon>
        <taxon>Paenibacillus</taxon>
    </lineage>
</organism>
<dbReference type="AlphaFoldDB" id="A0A0D7WUQ3"/>
<dbReference type="Proteomes" id="UP000032534">
    <property type="component" value="Unassembled WGS sequence"/>
</dbReference>
<evidence type="ECO:0000313" key="2">
    <source>
        <dbReference type="Proteomes" id="UP000032534"/>
    </source>
</evidence>